<dbReference type="InterPro" id="IPR006976">
    <property type="entry name" value="VanZ-like"/>
</dbReference>
<feature type="transmembrane region" description="Helical" evidence="1">
    <location>
        <begin position="138"/>
        <end position="162"/>
    </location>
</feature>
<keyword evidence="1" id="KW-0472">Membrane</keyword>
<dbReference type="RefSeq" id="WP_312987905.1">
    <property type="nucleotide sequence ID" value="NZ_BAAAUI010000010.1"/>
</dbReference>
<dbReference type="PANTHER" id="PTHR36834">
    <property type="entry name" value="MEMBRANE PROTEIN-RELATED"/>
    <property type="match status" value="1"/>
</dbReference>
<comment type="caution">
    <text evidence="3">The sequence shown here is derived from an EMBL/GenBank/DDBJ whole genome shotgun (WGS) entry which is preliminary data.</text>
</comment>
<feature type="transmembrane region" description="Helical" evidence="1">
    <location>
        <begin position="43"/>
        <end position="65"/>
    </location>
</feature>
<gene>
    <name evidence="3" type="ORF">HNR67_004716</name>
</gene>
<dbReference type="AlphaFoldDB" id="A0A7W7CCI4"/>
<feature type="transmembrane region" description="Helical" evidence="1">
    <location>
        <begin position="255"/>
        <end position="275"/>
    </location>
</feature>
<dbReference type="Proteomes" id="UP000533598">
    <property type="component" value="Unassembled WGS sequence"/>
</dbReference>
<proteinExistence type="predicted"/>
<accession>A0A7W7CCI4</accession>
<evidence type="ECO:0000313" key="3">
    <source>
        <dbReference type="EMBL" id="MBB4678598.1"/>
    </source>
</evidence>
<feature type="transmembrane region" description="Helical" evidence="1">
    <location>
        <begin position="221"/>
        <end position="243"/>
    </location>
</feature>
<keyword evidence="4" id="KW-1185">Reference proteome</keyword>
<evidence type="ECO:0000313" key="4">
    <source>
        <dbReference type="Proteomes" id="UP000533598"/>
    </source>
</evidence>
<feature type="transmembrane region" description="Helical" evidence="1">
    <location>
        <begin position="174"/>
        <end position="194"/>
    </location>
</feature>
<keyword evidence="1" id="KW-1133">Transmembrane helix</keyword>
<evidence type="ECO:0000259" key="2">
    <source>
        <dbReference type="Pfam" id="PF04892"/>
    </source>
</evidence>
<feature type="domain" description="VanZ-like" evidence="2">
    <location>
        <begin position="52"/>
        <end position="191"/>
    </location>
</feature>
<dbReference type="EMBL" id="JACHMH010000001">
    <property type="protein sequence ID" value="MBB4678598.1"/>
    <property type="molecule type" value="Genomic_DNA"/>
</dbReference>
<dbReference type="PANTHER" id="PTHR36834:SF1">
    <property type="entry name" value="INTEGRAL MEMBRANE PROTEIN"/>
    <property type="match status" value="1"/>
</dbReference>
<feature type="transmembrane region" description="Helical" evidence="1">
    <location>
        <begin position="296"/>
        <end position="317"/>
    </location>
</feature>
<sequence>MQRLSLTRLLPAVLAILGASLLAVALFAPFVVRSYRRRGELGLGQAVLAFGFLLYALALLAYTLFPIPQIDAAWCAAHATHPQLIPLESLTDVARLQRGTGVGATLANPAVQQLLFNVALFLPLGAFLRHYTRRSAPVVILAGFGVSLFIECTQLTGNWFLFACPYRLFDVDDLITNTSGAALGVLAAPLLRLFDRSSEIPAGDPRPVTTFRRFQGMLVDLLSVVVLGGLLAGSTNVIAHFAFQVWLNDSPGGRLALTVLSTWLPAVLLLAVPALRPSGATFGQQAVRLRRTGPDGGHPGLRILPALLGGTFGYYLFTGLEQYWPGLSFLPGLLAFAAVVLAWRPRSHRGFSGLISGLRVVDAREPITR</sequence>
<organism evidence="3 4">
    <name type="scientific">Crossiella cryophila</name>
    <dbReference type="NCBI Taxonomy" id="43355"/>
    <lineage>
        <taxon>Bacteria</taxon>
        <taxon>Bacillati</taxon>
        <taxon>Actinomycetota</taxon>
        <taxon>Actinomycetes</taxon>
        <taxon>Pseudonocardiales</taxon>
        <taxon>Pseudonocardiaceae</taxon>
        <taxon>Crossiella</taxon>
    </lineage>
</organism>
<evidence type="ECO:0000256" key="1">
    <source>
        <dbReference type="SAM" id="Phobius"/>
    </source>
</evidence>
<reference evidence="3 4" key="1">
    <citation type="submission" date="2020-08" db="EMBL/GenBank/DDBJ databases">
        <title>Sequencing the genomes of 1000 actinobacteria strains.</title>
        <authorList>
            <person name="Klenk H.-P."/>
        </authorList>
    </citation>
    <scope>NUCLEOTIDE SEQUENCE [LARGE SCALE GENOMIC DNA]</scope>
    <source>
        <strain evidence="3 4">DSM 44230</strain>
    </source>
</reference>
<protein>
    <submittedName>
        <fullName evidence="3">Glycopeptide antibiotics resistance protein</fullName>
    </submittedName>
</protein>
<feature type="transmembrane region" description="Helical" evidence="1">
    <location>
        <begin position="114"/>
        <end position="131"/>
    </location>
</feature>
<keyword evidence="1" id="KW-0812">Transmembrane</keyword>
<feature type="transmembrane region" description="Helical" evidence="1">
    <location>
        <begin position="323"/>
        <end position="343"/>
    </location>
</feature>
<name>A0A7W7CCI4_9PSEU</name>
<feature type="transmembrane region" description="Helical" evidence="1">
    <location>
        <begin position="12"/>
        <end position="31"/>
    </location>
</feature>
<dbReference type="InterPro" id="IPR053150">
    <property type="entry name" value="Teicoplanin_resist-assoc"/>
</dbReference>
<dbReference type="Pfam" id="PF04892">
    <property type="entry name" value="VanZ"/>
    <property type="match status" value="1"/>
</dbReference>